<feature type="non-terminal residue" evidence="2">
    <location>
        <position position="1"/>
    </location>
</feature>
<name>A0A6A5U537_9PLEO</name>
<dbReference type="AlphaFoldDB" id="A0A6A5U537"/>
<keyword evidence="1" id="KW-0812">Transmembrane</keyword>
<evidence type="ECO:0000313" key="3">
    <source>
        <dbReference type="Proteomes" id="UP000800035"/>
    </source>
</evidence>
<accession>A0A6A5U537</accession>
<organism evidence="2 3">
    <name type="scientific">Byssothecium circinans</name>
    <dbReference type="NCBI Taxonomy" id="147558"/>
    <lineage>
        <taxon>Eukaryota</taxon>
        <taxon>Fungi</taxon>
        <taxon>Dikarya</taxon>
        <taxon>Ascomycota</taxon>
        <taxon>Pezizomycotina</taxon>
        <taxon>Dothideomycetes</taxon>
        <taxon>Pleosporomycetidae</taxon>
        <taxon>Pleosporales</taxon>
        <taxon>Massarineae</taxon>
        <taxon>Massarinaceae</taxon>
        <taxon>Byssothecium</taxon>
    </lineage>
</organism>
<evidence type="ECO:0000313" key="2">
    <source>
        <dbReference type="EMBL" id="KAF1958106.1"/>
    </source>
</evidence>
<protein>
    <submittedName>
        <fullName evidence="2">Uncharacterized protein</fullName>
    </submittedName>
</protein>
<keyword evidence="3" id="KW-1185">Reference proteome</keyword>
<feature type="transmembrane region" description="Helical" evidence="1">
    <location>
        <begin position="41"/>
        <end position="60"/>
    </location>
</feature>
<keyword evidence="1" id="KW-0472">Membrane</keyword>
<dbReference type="OrthoDB" id="5412294at2759"/>
<evidence type="ECO:0000256" key="1">
    <source>
        <dbReference type="SAM" id="Phobius"/>
    </source>
</evidence>
<reference evidence="2" key="1">
    <citation type="journal article" date="2020" name="Stud. Mycol.">
        <title>101 Dothideomycetes genomes: a test case for predicting lifestyles and emergence of pathogens.</title>
        <authorList>
            <person name="Haridas S."/>
            <person name="Albert R."/>
            <person name="Binder M."/>
            <person name="Bloem J."/>
            <person name="Labutti K."/>
            <person name="Salamov A."/>
            <person name="Andreopoulos B."/>
            <person name="Baker S."/>
            <person name="Barry K."/>
            <person name="Bills G."/>
            <person name="Bluhm B."/>
            <person name="Cannon C."/>
            <person name="Castanera R."/>
            <person name="Culley D."/>
            <person name="Daum C."/>
            <person name="Ezra D."/>
            <person name="Gonzalez J."/>
            <person name="Henrissat B."/>
            <person name="Kuo A."/>
            <person name="Liang C."/>
            <person name="Lipzen A."/>
            <person name="Lutzoni F."/>
            <person name="Magnuson J."/>
            <person name="Mondo S."/>
            <person name="Nolan M."/>
            <person name="Ohm R."/>
            <person name="Pangilinan J."/>
            <person name="Park H.-J."/>
            <person name="Ramirez L."/>
            <person name="Alfaro M."/>
            <person name="Sun H."/>
            <person name="Tritt A."/>
            <person name="Yoshinaga Y."/>
            <person name="Zwiers L.-H."/>
            <person name="Turgeon B."/>
            <person name="Goodwin S."/>
            <person name="Spatafora J."/>
            <person name="Crous P."/>
            <person name="Grigoriev I."/>
        </authorList>
    </citation>
    <scope>NUCLEOTIDE SEQUENCE</scope>
    <source>
        <strain evidence="2">CBS 675.92</strain>
    </source>
</reference>
<sequence length="110" mass="12545">GRTITPSRKRINQWYSTKRIMVEWGIGGVKNNFKYLSYKQGLCVGLCPVACYLPVFAFLFNCRTCMRRGNQLSEMFDLLPPELEEYVYTEGARPLEGAVVGAGFGVSYEW</sequence>
<dbReference type="EMBL" id="ML976987">
    <property type="protein sequence ID" value="KAF1958106.1"/>
    <property type="molecule type" value="Genomic_DNA"/>
</dbReference>
<gene>
    <name evidence="2" type="ORF">CC80DRAFT_409232</name>
</gene>
<proteinExistence type="predicted"/>
<keyword evidence="1" id="KW-1133">Transmembrane helix</keyword>
<dbReference type="Proteomes" id="UP000800035">
    <property type="component" value="Unassembled WGS sequence"/>
</dbReference>